<dbReference type="EMBL" id="JBEDNY010000006">
    <property type="protein sequence ID" value="MEZ3165163.1"/>
    <property type="molecule type" value="Genomic_DNA"/>
</dbReference>
<reference evidence="1 2" key="1">
    <citation type="submission" date="2024-06" db="EMBL/GenBank/DDBJ databases">
        <title>Halorubrum miltondacostae sp. nov., a potential PHA producer isolated from an inland solar saltern in Rio Maior, Portugal.</title>
        <authorList>
            <person name="Albuquerque L."/>
            <person name="Viver T."/>
            <person name="Barroso C."/>
            <person name="Claudino R."/>
            <person name="Galvan M."/>
            <person name="Simoes G."/>
            <person name="Lobo Da Cunha A."/>
            <person name="Egas C."/>
        </authorList>
    </citation>
    <scope>NUCLEOTIDE SEQUENCE [LARGE SCALE GENOMIC DNA]</scope>
    <source>
        <strain evidence="1 2">RMP-11</strain>
    </source>
</reference>
<accession>A0ABD5M594</accession>
<dbReference type="PANTHER" id="PTHR31891:SF1">
    <property type="entry name" value="FORMAMIDASE C869.04-RELATED"/>
    <property type="match status" value="1"/>
</dbReference>
<evidence type="ECO:0000313" key="2">
    <source>
        <dbReference type="Proteomes" id="UP001567572"/>
    </source>
</evidence>
<dbReference type="InterPro" id="IPR004304">
    <property type="entry name" value="FmdA_AmdA"/>
</dbReference>
<dbReference type="Gene3D" id="3.10.28.20">
    <property type="entry name" value="Acetamidase/Formamidase-like domains"/>
    <property type="match status" value="1"/>
</dbReference>
<comment type="caution">
    <text evidence="1">The sequence shown here is derived from an EMBL/GenBank/DDBJ whole genome shotgun (WGS) entry which is preliminary data.</text>
</comment>
<dbReference type="Pfam" id="PF03069">
    <property type="entry name" value="FmdA_AmdA"/>
    <property type="match status" value="2"/>
</dbReference>
<protein>
    <submittedName>
        <fullName evidence="1">Acetamidase/formamidase family protein</fullName>
    </submittedName>
</protein>
<dbReference type="Gene3D" id="2.60.120.580">
    <property type="entry name" value="Acetamidase/Formamidase-like domains"/>
    <property type="match status" value="2"/>
</dbReference>
<dbReference type="AlphaFoldDB" id="A0ABD5M594"/>
<dbReference type="PANTHER" id="PTHR31891">
    <property type="entry name" value="FORMAMIDASE C869.04-RELATED"/>
    <property type="match status" value="1"/>
</dbReference>
<dbReference type="SUPFAM" id="SSF141130">
    <property type="entry name" value="Acetamidase/Formamidase-like"/>
    <property type="match status" value="1"/>
</dbReference>
<gene>
    <name evidence="1" type="ORF">ABNG04_15045</name>
</gene>
<name>A0ABD5M594_9EURY</name>
<proteinExistence type="predicted"/>
<keyword evidence="2" id="KW-1185">Reference proteome</keyword>
<evidence type="ECO:0000313" key="1">
    <source>
        <dbReference type="EMBL" id="MEZ3165163.1"/>
    </source>
</evidence>
<dbReference type="Proteomes" id="UP001567572">
    <property type="component" value="Unassembled WGS sequence"/>
</dbReference>
<dbReference type="RefSeq" id="WP_371163205.1">
    <property type="nucleotide sequence ID" value="NZ_JBEDNX010000003.1"/>
</dbReference>
<organism evidence="1 2">
    <name type="scientific">Halorubrum miltondacostae</name>
    <dbReference type="NCBI Taxonomy" id="3076378"/>
    <lineage>
        <taxon>Archaea</taxon>
        <taxon>Methanobacteriati</taxon>
        <taxon>Methanobacteriota</taxon>
        <taxon>Stenosarchaea group</taxon>
        <taxon>Halobacteria</taxon>
        <taxon>Halobacteriales</taxon>
        <taxon>Haloferacaceae</taxon>
        <taxon>Halorubrum</taxon>
    </lineage>
</organism>
<sequence length="319" mass="34896">MTEYTVDHSIPATDENVHSEWDRTLEPVVEAEPGDVVSFDCRDAWDGLIDEEMTPEGVPDALEQRDGGMPITGPVVVDEGRPGDVLAIEILDVEHDDWGWTSFRPREDEFGLLYEDFEDWGLHYWHLEDGVGRFVDGIEVPLDPFPGTIGLAPADASQRSMGPPHDAGGNMDTKHLTAGTTLYLPVEAEGAMLSIGDGHAAQGDGEICGGAIETPITIDVRLNVLSDREISQPQYRMPDGHASPADVPTYATMGISDDLMEATRKATLSMVEHLQDERELSAHDAYILTSVAADLKINEVVDKPNWTVSSHIPVDIFPE</sequence>